<dbReference type="Proteomes" id="UP000050360">
    <property type="component" value="Unassembled WGS sequence"/>
</dbReference>
<accession>A0A0P8ACR5</accession>
<reference evidence="2 3" key="1">
    <citation type="submission" date="2015-09" db="EMBL/GenBank/DDBJ databases">
        <title>A metagenomics-based metabolic model of nitrate-dependent anaerobic oxidation of methane by Methanoperedens-like archaea.</title>
        <authorList>
            <person name="Arshad A."/>
            <person name="Speth D.R."/>
            <person name="De Graaf R.M."/>
            <person name="Op Den Camp H.J."/>
            <person name="Jetten M.S."/>
            <person name="Welte C.U."/>
        </authorList>
    </citation>
    <scope>NUCLEOTIDE SEQUENCE [LARGE SCALE GENOMIC DNA]</scope>
</reference>
<proteinExistence type="predicted"/>
<evidence type="ECO:0000313" key="2">
    <source>
        <dbReference type="EMBL" id="KPQ41891.1"/>
    </source>
</evidence>
<dbReference type="AlphaFoldDB" id="A0A0P8ACR5"/>
<sequence length="108" mass="12472">MGFEWKKITIEKIDENKTIRVFDENNSISLTLDDEKSKVTVIIDNDRIGELITQKENGMLSIYTEKLENYVGADIEAVCRHAAILASGRLLNLGWIEKMLGKKLRRYR</sequence>
<evidence type="ECO:0000313" key="3">
    <source>
        <dbReference type="Proteomes" id="UP000050360"/>
    </source>
</evidence>
<protein>
    <recommendedName>
        <fullName evidence="1">AAA ATPase AAA+ lid domain-containing protein</fullName>
    </recommendedName>
</protein>
<organism evidence="2 3">
    <name type="scientific">Candidatus Methanoperedens nitratireducens</name>
    <dbReference type="NCBI Taxonomy" id="1392998"/>
    <lineage>
        <taxon>Archaea</taxon>
        <taxon>Methanobacteriati</taxon>
        <taxon>Methanobacteriota</taxon>
        <taxon>Stenosarchaea group</taxon>
        <taxon>Methanomicrobia</taxon>
        <taxon>Methanosarcinales</taxon>
        <taxon>ANME-2 cluster</taxon>
        <taxon>Candidatus Methanoperedentaceae</taxon>
        <taxon>Candidatus Methanoperedens</taxon>
    </lineage>
</organism>
<dbReference type="Gene3D" id="1.10.8.60">
    <property type="match status" value="1"/>
</dbReference>
<gene>
    <name evidence="2" type="ORF">MPEBLZ_03577</name>
</gene>
<feature type="domain" description="AAA ATPase AAA+ lid" evidence="1">
    <location>
        <begin position="65"/>
        <end position="90"/>
    </location>
</feature>
<name>A0A0P8ACR5_9EURY</name>
<evidence type="ECO:0000259" key="1">
    <source>
        <dbReference type="Pfam" id="PF17862"/>
    </source>
</evidence>
<comment type="caution">
    <text evidence="2">The sequence shown here is derived from an EMBL/GenBank/DDBJ whole genome shotgun (WGS) entry which is preliminary data.</text>
</comment>
<dbReference type="InterPro" id="IPR041569">
    <property type="entry name" value="AAA_lid_3"/>
</dbReference>
<dbReference type="Pfam" id="PF17862">
    <property type="entry name" value="AAA_lid_3"/>
    <property type="match status" value="1"/>
</dbReference>
<dbReference type="EMBL" id="LKCM01000289">
    <property type="protein sequence ID" value="KPQ41891.1"/>
    <property type="molecule type" value="Genomic_DNA"/>
</dbReference>